<feature type="compositionally biased region" description="Polar residues" evidence="2">
    <location>
        <begin position="29"/>
        <end position="43"/>
    </location>
</feature>
<reference evidence="3" key="1">
    <citation type="submission" date="2020-04" db="EMBL/GenBank/DDBJ databases">
        <title>Draft genome resource of the tomato pathogen Pseudocercospora fuligena.</title>
        <authorList>
            <person name="Zaccaron A."/>
        </authorList>
    </citation>
    <scope>NUCLEOTIDE SEQUENCE</scope>
    <source>
        <strain evidence="3">PF001</strain>
    </source>
</reference>
<proteinExistence type="predicted"/>
<sequence>MAGPGGTQAHAASSSRESAGKTGKKRNQGETMHTDSSPNTIATEEQKLRDNGAECCYRQKFARKDNAVIKLQAMLFPAALSKGIKSSRPLSQPILLSFSTSNDVAPFLAHLVSAFVHDKSLVLALRLACPTLPSVGKKLEPLAKRIMKVVRATLRGTTHAETNSALIELAKWVVLFYRKCHSSFFQKLNVSQDNGLLFCSRYLLVVFEDLAFGEEGFFAPILSSELAVPMLLRVRKKVEAKYELNLTAMVSGDEPLDFFADDTEAVDAANVKALTSAAPAQAKVVNPPFSVDEQLAFCKVFQDELKENGDNGHFCVRKISAVLPLRSEGDVISFYNANRHIYGLALRSSTKGKSHLEHRPSTESVAIAEEHSSKRRKIGFNGFANAAPGSNIPMADGGSNTDNTLVQPDIPKYGTRARGITSPLTAGDLRFLARNLISKDDPVHGRAGEIMRLEDKIDKSRSYLIGLIDKAGDSAYDVPADELYQEHDDEVHEEVDDGVDDEIDEDDPRFNFPRAISETQQQIKLMEGNLLFAKKQYQKELTDQLGDHSTGQWSQDSLAVSLREQLIEQQQQHRTDIEELRRLQTNRVNEMRIHYEEELTSQKSAFEAKLHTSTNVHAAPVRSGLISDGSEPMCDSSDLATQVETLTQQLNSMTLQLGTAKADLDESRTSLGVAQTDLKDSREEVAKLQKSLQDLSIKNSNGNEAYDALHSENSKLQNQNRLLKQQNASLTDQIAKLWKDENDGAARANAAITAQRNTISGLETTSRTSRPRETMQWRRLMWHG</sequence>
<evidence type="ECO:0000256" key="1">
    <source>
        <dbReference type="SAM" id="Coils"/>
    </source>
</evidence>
<organism evidence="3 4">
    <name type="scientific">Pseudocercospora fuligena</name>
    <dbReference type="NCBI Taxonomy" id="685502"/>
    <lineage>
        <taxon>Eukaryota</taxon>
        <taxon>Fungi</taxon>
        <taxon>Dikarya</taxon>
        <taxon>Ascomycota</taxon>
        <taxon>Pezizomycotina</taxon>
        <taxon>Dothideomycetes</taxon>
        <taxon>Dothideomycetidae</taxon>
        <taxon>Mycosphaerellales</taxon>
        <taxon>Mycosphaerellaceae</taxon>
        <taxon>Pseudocercospora</taxon>
    </lineage>
</organism>
<protein>
    <submittedName>
        <fullName evidence="3">Uncharacterized protein</fullName>
    </submittedName>
</protein>
<evidence type="ECO:0000313" key="4">
    <source>
        <dbReference type="Proteomes" id="UP000660729"/>
    </source>
</evidence>
<name>A0A8H6RR84_9PEZI</name>
<gene>
    <name evidence="3" type="ORF">HII31_02989</name>
</gene>
<evidence type="ECO:0000256" key="2">
    <source>
        <dbReference type="SAM" id="MobiDB-lite"/>
    </source>
</evidence>
<keyword evidence="4" id="KW-1185">Reference proteome</keyword>
<accession>A0A8H6RR84</accession>
<feature type="coiled-coil region" evidence="1">
    <location>
        <begin position="671"/>
        <end position="733"/>
    </location>
</feature>
<keyword evidence="1" id="KW-0175">Coiled coil</keyword>
<dbReference type="Gene3D" id="1.10.287.1490">
    <property type="match status" value="1"/>
</dbReference>
<dbReference type="OrthoDB" id="10681479at2759"/>
<feature type="region of interest" description="Disordered" evidence="2">
    <location>
        <begin position="1"/>
        <end position="45"/>
    </location>
</feature>
<dbReference type="AlphaFoldDB" id="A0A8H6RR84"/>
<comment type="caution">
    <text evidence="3">The sequence shown here is derived from an EMBL/GenBank/DDBJ whole genome shotgun (WGS) entry which is preliminary data.</text>
</comment>
<dbReference type="EMBL" id="JABCIY010000038">
    <property type="protein sequence ID" value="KAF7195671.1"/>
    <property type="molecule type" value="Genomic_DNA"/>
</dbReference>
<evidence type="ECO:0000313" key="3">
    <source>
        <dbReference type="EMBL" id="KAF7195671.1"/>
    </source>
</evidence>
<dbReference type="Proteomes" id="UP000660729">
    <property type="component" value="Unassembled WGS sequence"/>
</dbReference>